<dbReference type="PANTHER" id="PTHR35901:SF1">
    <property type="entry name" value="EXONUCLEASE VAPC9"/>
    <property type="match status" value="1"/>
</dbReference>
<dbReference type="InterPro" id="IPR029060">
    <property type="entry name" value="PIN-like_dom_sf"/>
</dbReference>
<dbReference type="STRING" id="1797516.A3D26_00880"/>
<evidence type="ECO:0000259" key="2">
    <source>
        <dbReference type="Pfam" id="PF01850"/>
    </source>
</evidence>
<proteinExistence type="predicted"/>
<evidence type="ECO:0000256" key="1">
    <source>
        <dbReference type="ARBA" id="ARBA00022842"/>
    </source>
</evidence>
<organism evidence="3 4">
    <name type="scientific">Candidatus Blackburnbacteria bacterium RIFCSPHIGHO2_02_FULL_44_20</name>
    <dbReference type="NCBI Taxonomy" id="1797516"/>
    <lineage>
        <taxon>Bacteria</taxon>
        <taxon>Candidatus Blackburniibacteriota</taxon>
    </lineage>
</organism>
<dbReference type="Gene3D" id="3.40.50.1010">
    <property type="entry name" value="5'-nuclease"/>
    <property type="match status" value="1"/>
</dbReference>
<dbReference type="InterPro" id="IPR044153">
    <property type="entry name" value="PIN_Pae0151-like"/>
</dbReference>
<dbReference type="PANTHER" id="PTHR35901">
    <property type="entry name" value="RIBONUCLEASE VAPC3"/>
    <property type="match status" value="1"/>
</dbReference>
<accession>A0A1G1V441</accession>
<gene>
    <name evidence="3" type="ORF">A3D26_00880</name>
</gene>
<protein>
    <recommendedName>
        <fullName evidence="2">PIN domain-containing protein</fullName>
    </recommendedName>
</protein>
<sequence length="112" mass="12483">MPDENSAKVDKVFEEHIQGNLNFLASPILPFEVTNALKSAVISKRINENQATILVSDFQALDIELKQVDFQEALSLGLAKNCSVYDASYLWLARKHNIPLLTLDKNLNKIAG</sequence>
<evidence type="ECO:0000313" key="4">
    <source>
        <dbReference type="Proteomes" id="UP000178319"/>
    </source>
</evidence>
<evidence type="ECO:0000313" key="3">
    <source>
        <dbReference type="EMBL" id="OGY10126.1"/>
    </source>
</evidence>
<dbReference type="CDD" id="cd09873">
    <property type="entry name" value="PIN_Pae0151-like"/>
    <property type="match status" value="1"/>
</dbReference>
<dbReference type="EMBL" id="MHBZ01000040">
    <property type="protein sequence ID" value="OGY10126.1"/>
    <property type="molecule type" value="Genomic_DNA"/>
</dbReference>
<reference evidence="3 4" key="1">
    <citation type="journal article" date="2016" name="Nat. Commun.">
        <title>Thousands of microbial genomes shed light on interconnected biogeochemical processes in an aquifer system.</title>
        <authorList>
            <person name="Anantharaman K."/>
            <person name="Brown C.T."/>
            <person name="Hug L.A."/>
            <person name="Sharon I."/>
            <person name="Castelle C.J."/>
            <person name="Probst A.J."/>
            <person name="Thomas B.C."/>
            <person name="Singh A."/>
            <person name="Wilkins M.J."/>
            <person name="Karaoz U."/>
            <person name="Brodie E.L."/>
            <person name="Williams K.H."/>
            <person name="Hubbard S.S."/>
            <person name="Banfield J.F."/>
        </authorList>
    </citation>
    <scope>NUCLEOTIDE SEQUENCE [LARGE SCALE GENOMIC DNA]</scope>
</reference>
<feature type="domain" description="PIN" evidence="2">
    <location>
        <begin position="11"/>
        <end position="111"/>
    </location>
</feature>
<dbReference type="Pfam" id="PF01850">
    <property type="entry name" value="PIN"/>
    <property type="match status" value="1"/>
</dbReference>
<dbReference type="SUPFAM" id="SSF88723">
    <property type="entry name" value="PIN domain-like"/>
    <property type="match status" value="1"/>
</dbReference>
<keyword evidence="1" id="KW-0460">Magnesium</keyword>
<dbReference type="AlphaFoldDB" id="A0A1G1V441"/>
<dbReference type="Proteomes" id="UP000178319">
    <property type="component" value="Unassembled WGS sequence"/>
</dbReference>
<comment type="caution">
    <text evidence="3">The sequence shown here is derived from an EMBL/GenBank/DDBJ whole genome shotgun (WGS) entry which is preliminary data.</text>
</comment>
<dbReference type="InterPro" id="IPR002716">
    <property type="entry name" value="PIN_dom"/>
</dbReference>
<dbReference type="InterPro" id="IPR051619">
    <property type="entry name" value="TypeII_TA_RNase_PINc/VapC"/>
</dbReference>
<name>A0A1G1V441_9BACT</name>